<sequence length="100" mass="10727">MLRESWLRRLGLVSAVAAFGLVVTPVAAHANDYDTPRSAIGFGVDKSVNGAIDQSIQKAREAILAVGTDCTPGIYRTRLVYASPGGTWVYETTHEAMCVD</sequence>
<accession>A0ABV5CNI7</accession>
<comment type="caution">
    <text evidence="2">The sequence shown here is derived from an EMBL/GenBank/DDBJ whole genome shotgun (WGS) entry which is preliminary data.</text>
</comment>
<keyword evidence="3" id="KW-1185">Reference proteome</keyword>
<evidence type="ECO:0000313" key="3">
    <source>
        <dbReference type="Proteomes" id="UP001582793"/>
    </source>
</evidence>
<evidence type="ECO:0000313" key="2">
    <source>
        <dbReference type="EMBL" id="MFB6393564.1"/>
    </source>
</evidence>
<dbReference type="RefSeq" id="WP_375733993.1">
    <property type="nucleotide sequence ID" value="NZ_JBCGDC010000023.1"/>
</dbReference>
<reference evidence="2 3" key="1">
    <citation type="submission" date="2024-04" db="EMBL/GenBank/DDBJ databases">
        <title>Polymorphospora sp. isolated from Baiyangdian Lake in Xiong'an New Area.</title>
        <authorList>
            <person name="Zhang X."/>
            <person name="Liu J."/>
        </authorList>
    </citation>
    <scope>NUCLEOTIDE SEQUENCE [LARGE SCALE GENOMIC DNA]</scope>
    <source>
        <strain evidence="2 3">2-325</strain>
    </source>
</reference>
<keyword evidence="1" id="KW-0732">Signal</keyword>
<dbReference type="EMBL" id="JBCGDC010000023">
    <property type="protein sequence ID" value="MFB6393564.1"/>
    <property type="molecule type" value="Genomic_DNA"/>
</dbReference>
<evidence type="ECO:0000256" key="1">
    <source>
        <dbReference type="SAM" id="SignalP"/>
    </source>
</evidence>
<dbReference type="Proteomes" id="UP001582793">
    <property type="component" value="Unassembled WGS sequence"/>
</dbReference>
<gene>
    <name evidence="2" type="ORF">AAFH96_10655</name>
</gene>
<feature type="chain" id="PRO_5047262705" evidence="1">
    <location>
        <begin position="31"/>
        <end position="100"/>
    </location>
</feature>
<name>A0ABV5CNI7_9ACTN</name>
<proteinExistence type="predicted"/>
<protein>
    <submittedName>
        <fullName evidence="2">Uncharacterized protein</fullName>
    </submittedName>
</protein>
<feature type="signal peptide" evidence="1">
    <location>
        <begin position="1"/>
        <end position="30"/>
    </location>
</feature>
<organism evidence="2 3">
    <name type="scientific">Polymorphospora lycopeni</name>
    <dbReference type="NCBI Taxonomy" id="3140240"/>
    <lineage>
        <taxon>Bacteria</taxon>
        <taxon>Bacillati</taxon>
        <taxon>Actinomycetota</taxon>
        <taxon>Actinomycetes</taxon>
        <taxon>Micromonosporales</taxon>
        <taxon>Micromonosporaceae</taxon>
        <taxon>Polymorphospora</taxon>
    </lineage>
</organism>